<keyword evidence="9" id="KW-0812">Transmembrane</keyword>
<dbReference type="GO" id="GO:0000155">
    <property type="term" value="F:phosphorelay sensor kinase activity"/>
    <property type="evidence" value="ECO:0007669"/>
    <property type="project" value="InterPro"/>
</dbReference>
<keyword evidence="5" id="KW-0547">Nucleotide-binding</keyword>
<dbReference type="EMBL" id="JFBT01000001">
    <property type="protein sequence ID" value="EXG80119.1"/>
    <property type="molecule type" value="Genomic_DNA"/>
</dbReference>
<keyword evidence="6 11" id="KW-0418">Kinase</keyword>
<dbReference type="InterPro" id="IPR036890">
    <property type="entry name" value="HATPase_C_sf"/>
</dbReference>
<dbReference type="CDD" id="cd16917">
    <property type="entry name" value="HATPase_UhpB-NarQ-NarX-like"/>
    <property type="match status" value="1"/>
</dbReference>
<dbReference type="OrthoDB" id="227596at2"/>
<dbReference type="GO" id="GO:0046983">
    <property type="term" value="F:protein dimerization activity"/>
    <property type="evidence" value="ECO:0007669"/>
    <property type="project" value="InterPro"/>
</dbReference>
<dbReference type="Gene3D" id="1.20.5.1930">
    <property type="match status" value="1"/>
</dbReference>
<keyword evidence="7" id="KW-0067">ATP-binding</keyword>
<feature type="transmembrane region" description="Helical" evidence="9">
    <location>
        <begin position="24"/>
        <end position="47"/>
    </location>
</feature>
<evidence type="ECO:0000313" key="11">
    <source>
        <dbReference type="EMBL" id="EXG80119.1"/>
    </source>
</evidence>
<keyword evidence="9" id="KW-0472">Membrane</keyword>
<dbReference type="RefSeq" id="WP_035848905.1">
    <property type="nucleotide sequence ID" value="NZ_KK073874.1"/>
</dbReference>
<dbReference type="Pfam" id="PF07730">
    <property type="entry name" value="HisKA_3"/>
    <property type="match status" value="1"/>
</dbReference>
<accession>A0A010ZN53</accession>
<keyword evidence="3" id="KW-0597">Phosphoprotein</keyword>
<keyword evidence="9" id="KW-1133">Transmembrane helix</keyword>
<dbReference type="SUPFAM" id="SSF55874">
    <property type="entry name" value="ATPase domain of HSP90 chaperone/DNA topoisomerase II/histidine kinase"/>
    <property type="match status" value="1"/>
</dbReference>
<comment type="caution">
    <text evidence="11">The sequence shown here is derived from an EMBL/GenBank/DDBJ whole genome shotgun (WGS) entry which is preliminary data.</text>
</comment>
<evidence type="ECO:0000256" key="7">
    <source>
        <dbReference type="ARBA" id="ARBA00022840"/>
    </source>
</evidence>
<proteinExistence type="predicted"/>
<sequence length="399" mass="43029">MAPRNLEADEREETRAGESSRRDLVVDVICVVAAFALPLGFWIALALGHDVAQKPLQRIDLVLATLAAPLVWWRRRWPMTMSIVVSVIASVSTLAAVPQAITLITVAIRCRPRLVVAATAVFVVTGSIFSVVQPNPTLPLWAAVLAVVLIAGILVAWGSFIKARRALVDSLRDRARRAEDEQSLRIEQARQLERTRIAREMHDVLAHRISLLSLHAGALEFRPDAPPDEIAKAAGVIRTSAHQALQELRDVIGVLRAPNGGEADRDRPQPTLGDVPALVTEARRAGATIDLDVRVDDPAAVPAVIGRTTYRIVQEGLTNARKHARGAAVRVTVSGDQGDGLTVEVRNWLPLRAETSQIPGAGTGIIGLGERVGLAGGHLEHGPSTAGDFRLKAWLPWTT</sequence>
<dbReference type="AlphaFoldDB" id="A0A010ZN53"/>
<evidence type="ECO:0000313" key="12">
    <source>
        <dbReference type="Proteomes" id="UP000021053"/>
    </source>
</evidence>
<keyword evidence="4" id="KW-0808">Transferase</keyword>
<evidence type="ECO:0000256" key="1">
    <source>
        <dbReference type="ARBA" id="ARBA00000085"/>
    </source>
</evidence>
<feature type="transmembrane region" description="Helical" evidence="9">
    <location>
        <begin position="114"/>
        <end position="132"/>
    </location>
</feature>
<dbReference type="GO" id="GO:0016020">
    <property type="term" value="C:membrane"/>
    <property type="evidence" value="ECO:0007669"/>
    <property type="project" value="InterPro"/>
</dbReference>
<dbReference type="InterPro" id="IPR050482">
    <property type="entry name" value="Sensor_HK_TwoCompSys"/>
</dbReference>
<keyword evidence="12" id="KW-1185">Reference proteome</keyword>
<dbReference type="EC" id="2.7.13.3" evidence="2"/>
<evidence type="ECO:0000256" key="9">
    <source>
        <dbReference type="SAM" id="Phobius"/>
    </source>
</evidence>
<reference evidence="11 12" key="1">
    <citation type="submission" date="2013-07" db="EMBL/GenBank/DDBJ databases">
        <authorList>
            <consortium name="DOE Joint Genome Institute"/>
            <person name="Eisen J."/>
            <person name="Huntemann M."/>
            <person name="Han J."/>
            <person name="Chen A."/>
            <person name="Kyrpides N."/>
            <person name="Mavromatis K."/>
            <person name="Markowitz V."/>
            <person name="Palaniappan K."/>
            <person name="Ivanova N."/>
            <person name="Schaumberg A."/>
            <person name="Pati A."/>
            <person name="Liolios K."/>
            <person name="Nordberg H.P."/>
            <person name="Cantor M.N."/>
            <person name="Hua S.X."/>
            <person name="Woyke T."/>
        </authorList>
    </citation>
    <scope>NUCLEOTIDE SEQUENCE [LARGE SCALE GENOMIC DNA]</scope>
    <source>
        <strain evidence="11 12">DSM 44712</strain>
    </source>
</reference>
<keyword evidence="8" id="KW-0902">Two-component regulatory system</keyword>
<dbReference type="InterPro" id="IPR011712">
    <property type="entry name" value="Sig_transdc_His_kin_sub3_dim/P"/>
</dbReference>
<feature type="transmembrane region" description="Helical" evidence="9">
    <location>
        <begin position="81"/>
        <end position="107"/>
    </location>
</feature>
<organism evidence="11 12">
    <name type="scientific">Cryptosporangium arvum DSM 44712</name>
    <dbReference type="NCBI Taxonomy" id="927661"/>
    <lineage>
        <taxon>Bacteria</taxon>
        <taxon>Bacillati</taxon>
        <taxon>Actinomycetota</taxon>
        <taxon>Actinomycetes</taxon>
        <taxon>Cryptosporangiales</taxon>
        <taxon>Cryptosporangiaceae</taxon>
        <taxon>Cryptosporangium</taxon>
    </lineage>
</organism>
<evidence type="ECO:0000259" key="10">
    <source>
        <dbReference type="Pfam" id="PF07730"/>
    </source>
</evidence>
<evidence type="ECO:0000256" key="2">
    <source>
        <dbReference type="ARBA" id="ARBA00012438"/>
    </source>
</evidence>
<feature type="transmembrane region" description="Helical" evidence="9">
    <location>
        <begin position="138"/>
        <end position="157"/>
    </location>
</feature>
<dbReference type="Gene3D" id="3.30.565.10">
    <property type="entry name" value="Histidine kinase-like ATPase, C-terminal domain"/>
    <property type="match status" value="1"/>
</dbReference>
<dbReference type="GO" id="GO:0005524">
    <property type="term" value="F:ATP binding"/>
    <property type="evidence" value="ECO:0007669"/>
    <property type="project" value="UniProtKB-KW"/>
</dbReference>
<protein>
    <recommendedName>
        <fullName evidence="2">histidine kinase</fullName>
        <ecNumber evidence="2">2.7.13.3</ecNumber>
    </recommendedName>
</protein>
<evidence type="ECO:0000256" key="4">
    <source>
        <dbReference type="ARBA" id="ARBA00022679"/>
    </source>
</evidence>
<evidence type="ECO:0000256" key="3">
    <source>
        <dbReference type="ARBA" id="ARBA00022553"/>
    </source>
</evidence>
<name>A0A010ZN53_9ACTN</name>
<dbReference type="PANTHER" id="PTHR24421">
    <property type="entry name" value="NITRATE/NITRITE SENSOR PROTEIN NARX-RELATED"/>
    <property type="match status" value="1"/>
</dbReference>
<dbReference type="HOGENOM" id="CLU_000445_20_1_11"/>
<gene>
    <name evidence="11" type="ORF">CryarDRAFT_1184</name>
</gene>
<evidence type="ECO:0000256" key="8">
    <source>
        <dbReference type="ARBA" id="ARBA00023012"/>
    </source>
</evidence>
<dbReference type="PATRIC" id="fig|927661.3.peg.1164"/>
<comment type="catalytic activity">
    <reaction evidence="1">
        <text>ATP + protein L-histidine = ADP + protein N-phospho-L-histidine.</text>
        <dbReference type="EC" id="2.7.13.3"/>
    </reaction>
</comment>
<feature type="domain" description="Signal transduction histidine kinase subgroup 3 dimerisation and phosphoacceptor" evidence="10">
    <location>
        <begin position="193"/>
        <end position="258"/>
    </location>
</feature>
<evidence type="ECO:0000256" key="6">
    <source>
        <dbReference type="ARBA" id="ARBA00022777"/>
    </source>
</evidence>
<evidence type="ECO:0000256" key="5">
    <source>
        <dbReference type="ARBA" id="ARBA00022741"/>
    </source>
</evidence>
<dbReference type="Proteomes" id="UP000021053">
    <property type="component" value="Unassembled WGS sequence"/>
</dbReference>
<dbReference type="PANTHER" id="PTHR24421:SF10">
    <property type="entry name" value="NITRATE_NITRITE SENSOR PROTEIN NARQ"/>
    <property type="match status" value="1"/>
</dbReference>